<dbReference type="Pfam" id="PF06235">
    <property type="entry name" value="NAD4L"/>
    <property type="match status" value="1"/>
</dbReference>
<keyword evidence="1" id="KW-0472">Membrane</keyword>
<gene>
    <name evidence="2" type="primary">ND4L</name>
</gene>
<dbReference type="InterPro" id="IPR009356">
    <property type="entry name" value="NAD_DH_su4L"/>
</dbReference>
<keyword evidence="1" id="KW-0812">Transmembrane</keyword>
<name>A0A2R4QI80_9TREM</name>
<dbReference type="AlphaFoldDB" id="A0A2R4QI80"/>
<feature type="transmembrane region" description="Helical" evidence="1">
    <location>
        <begin position="60"/>
        <end position="84"/>
    </location>
</feature>
<keyword evidence="2" id="KW-0496">Mitochondrion</keyword>
<protein>
    <submittedName>
        <fullName evidence="2">NADH dehydrogenase subunit 4L</fullName>
    </submittedName>
</protein>
<geneLocation type="mitochondrion" evidence="2"/>
<evidence type="ECO:0000256" key="1">
    <source>
        <dbReference type="SAM" id="Phobius"/>
    </source>
</evidence>
<feature type="transmembrane region" description="Helical" evidence="1">
    <location>
        <begin position="33"/>
        <end position="53"/>
    </location>
</feature>
<proteinExistence type="predicted"/>
<dbReference type="EMBL" id="MG570047">
    <property type="protein sequence ID" value="AVY52167.1"/>
    <property type="molecule type" value="Genomic_DNA"/>
</dbReference>
<reference evidence="2" key="1">
    <citation type="submission" date="2017-11" db="EMBL/GenBank/DDBJ databases">
        <title>Complete mitochondrial genome of Trichobilharzia szidati.</title>
        <authorList>
            <person name="Hu Y."/>
            <person name="Zhu Y."/>
            <person name="Lan D."/>
            <person name="Pang H."/>
            <person name="Hu X."/>
        </authorList>
    </citation>
    <scope>NUCLEOTIDE SEQUENCE</scope>
</reference>
<evidence type="ECO:0000313" key="2">
    <source>
        <dbReference type="EMBL" id="AVY52167.1"/>
    </source>
</evidence>
<organism evidence="2">
    <name type="scientific">Trichobilharzia szidati</name>
    <dbReference type="NCBI Taxonomy" id="157070"/>
    <lineage>
        <taxon>Eukaryota</taxon>
        <taxon>Metazoa</taxon>
        <taxon>Spiralia</taxon>
        <taxon>Lophotrochozoa</taxon>
        <taxon>Platyhelminthes</taxon>
        <taxon>Trematoda</taxon>
        <taxon>Digenea</taxon>
        <taxon>Strigeidida</taxon>
        <taxon>Schistosomatoidea</taxon>
        <taxon>Schistosomatidae</taxon>
        <taxon>Trichobilharzia</taxon>
    </lineage>
</organism>
<sequence>MLSMILVCGCFMVFGLLLSSVYLFNYLVILENFNVFILIVVLIVSLEETRLLFMSMMALFVLEISLMLIVVGLSVCGDSFRLVVGY</sequence>
<accession>A0A2R4QI80</accession>
<keyword evidence="1" id="KW-1133">Transmembrane helix</keyword>